<dbReference type="Pfam" id="PF00011">
    <property type="entry name" value="HSP20"/>
    <property type="match status" value="1"/>
</dbReference>
<dbReference type="Proteomes" id="UP000287171">
    <property type="component" value="Unassembled WGS sequence"/>
</dbReference>
<evidence type="ECO:0000259" key="3">
    <source>
        <dbReference type="PROSITE" id="PS01031"/>
    </source>
</evidence>
<gene>
    <name evidence="4" type="primary">hsp</name>
    <name evidence="4" type="ORF">KDA_21580</name>
</gene>
<dbReference type="InterPro" id="IPR008978">
    <property type="entry name" value="HSP20-like_chaperone"/>
</dbReference>
<dbReference type="SUPFAM" id="SSF49764">
    <property type="entry name" value="HSP20-like chaperones"/>
    <property type="match status" value="1"/>
</dbReference>
<protein>
    <submittedName>
        <fullName evidence="4">Heat-shock protein</fullName>
    </submittedName>
</protein>
<comment type="caution">
    <text evidence="4">The sequence shown here is derived from an EMBL/GenBank/DDBJ whole genome shotgun (WGS) entry which is preliminary data.</text>
</comment>
<keyword evidence="5" id="KW-1185">Reference proteome</keyword>
<dbReference type="RefSeq" id="WP_126627097.1">
    <property type="nucleotide sequence ID" value="NZ_BIFT01000001.1"/>
</dbReference>
<dbReference type="CDD" id="cd06464">
    <property type="entry name" value="ACD_sHsps-like"/>
    <property type="match status" value="1"/>
</dbReference>
<dbReference type="AlphaFoldDB" id="A0A402B5Q4"/>
<feature type="domain" description="SHSP" evidence="3">
    <location>
        <begin position="40"/>
        <end position="157"/>
    </location>
</feature>
<evidence type="ECO:0000256" key="1">
    <source>
        <dbReference type="PROSITE-ProRule" id="PRU00285"/>
    </source>
</evidence>
<dbReference type="Gene3D" id="2.60.40.790">
    <property type="match status" value="1"/>
</dbReference>
<organism evidence="4 5">
    <name type="scientific">Dictyobacter alpinus</name>
    <dbReference type="NCBI Taxonomy" id="2014873"/>
    <lineage>
        <taxon>Bacteria</taxon>
        <taxon>Bacillati</taxon>
        <taxon>Chloroflexota</taxon>
        <taxon>Ktedonobacteria</taxon>
        <taxon>Ktedonobacterales</taxon>
        <taxon>Dictyobacteraceae</taxon>
        <taxon>Dictyobacter</taxon>
    </lineage>
</organism>
<reference evidence="5" key="1">
    <citation type="submission" date="2018-12" db="EMBL/GenBank/DDBJ databases">
        <title>Tengunoibacter tsumagoiensis gen. nov., sp. nov., Dictyobacter kobayashii sp. nov., D. alpinus sp. nov., and D. joshuensis sp. nov. and description of Dictyobacteraceae fam. nov. within the order Ktedonobacterales isolated from Tengu-no-mugimeshi.</title>
        <authorList>
            <person name="Wang C.M."/>
            <person name="Zheng Y."/>
            <person name="Sakai Y."/>
            <person name="Toyoda A."/>
            <person name="Minakuchi Y."/>
            <person name="Abe K."/>
            <person name="Yokota A."/>
            <person name="Yabe S."/>
        </authorList>
    </citation>
    <scope>NUCLEOTIDE SEQUENCE [LARGE SCALE GENOMIC DNA]</scope>
    <source>
        <strain evidence="5">Uno16</strain>
    </source>
</reference>
<dbReference type="EMBL" id="BIFT01000001">
    <property type="protein sequence ID" value="GCE26674.1"/>
    <property type="molecule type" value="Genomic_DNA"/>
</dbReference>
<dbReference type="PROSITE" id="PS01031">
    <property type="entry name" value="SHSP"/>
    <property type="match status" value="1"/>
</dbReference>
<accession>A0A402B5Q4</accession>
<dbReference type="InterPro" id="IPR002068">
    <property type="entry name" value="A-crystallin/Hsp20_dom"/>
</dbReference>
<name>A0A402B5Q4_9CHLR</name>
<evidence type="ECO:0000256" key="2">
    <source>
        <dbReference type="RuleBase" id="RU003616"/>
    </source>
</evidence>
<proteinExistence type="inferred from homology"/>
<dbReference type="PANTHER" id="PTHR11527">
    <property type="entry name" value="HEAT-SHOCK PROTEIN 20 FAMILY MEMBER"/>
    <property type="match status" value="1"/>
</dbReference>
<comment type="similarity">
    <text evidence="1 2">Belongs to the small heat shock protein (HSP20) family.</text>
</comment>
<evidence type="ECO:0000313" key="4">
    <source>
        <dbReference type="EMBL" id="GCE26674.1"/>
    </source>
</evidence>
<evidence type="ECO:0000313" key="5">
    <source>
        <dbReference type="Proteomes" id="UP000287171"/>
    </source>
</evidence>
<sequence length="164" mass="19242">MRMRYRYVTYRYREGSQRQLEQHYRQLLDDALRQSQQSILHQSTTWRPLADILESAEMIRVKIELAGMQEEEIDVTLYEDALVVSGERLDLHESQEGLSYQEAQIRYGPFRVEVFIPKPVDCDAVTARYENGMLSVDLPKLPTKKVEQVHIQGVENKSKIIRNT</sequence>
<dbReference type="OrthoDB" id="162940at2"/>
<dbReference type="InterPro" id="IPR031107">
    <property type="entry name" value="Small_HSP"/>
</dbReference>